<dbReference type="GO" id="GO:0008270">
    <property type="term" value="F:zinc ion binding"/>
    <property type="evidence" value="ECO:0007669"/>
    <property type="project" value="UniProtKB-KW"/>
</dbReference>
<dbReference type="Proteomes" id="UP000532311">
    <property type="component" value="Unassembled WGS sequence"/>
</dbReference>
<organism evidence="1 2">
    <name type="scientific">Fusarium globosum</name>
    <dbReference type="NCBI Taxonomy" id="78864"/>
    <lineage>
        <taxon>Eukaryota</taxon>
        <taxon>Fungi</taxon>
        <taxon>Dikarya</taxon>
        <taxon>Ascomycota</taxon>
        <taxon>Pezizomycotina</taxon>
        <taxon>Sordariomycetes</taxon>
        <taxon>Hypocreomycetidae</taxon>
        <taxon>Hypocreales</taxon>
        <taxon>Nectriaceae</taxon>
        <taxon>Fusarium</taxon>
        <taxon>Fusarium fujikuroi species complex</taxon>
    </lineage>
</organism>
<reference evidence="1 2" key="1">
    <citation type="submission" date="2020-05" db="EMBL/GenBank/DDBJ databases">
        <title>Identification and distribution of gene clusters putatively required for synthesis of sphingolipid metabolism inhibitors in phylogenetically diverse species of the filamentous fungus Fusarium.</title>
        <authorList>
            <person name="Kim H.-S."/>
            <person name="Busman M."/>
            <person name="Brown D.W."/>
            <person name="Divon H."/>
            <person name="Uhlig S."/>
            <person name="Proctor R.H."/>
        </authorList>
    </citation>
    <scope>NUCLEOTIDE SEQUENCE [LARGE SCALE GENOMIC DNA]</scope>
    <source>
        <strain evidence="1 2">NRRL 26131</strain>
    </source>
</reference>
<keyword evidence="1" id="KW-0862">Zinc</keyword>
<sequence length="147" mass="16277">MLHTRLTALQTLVDFNRSSTQGDSRSAAESKGINAWLKSGEHKTACWHAERLLAAAENLLSSTQVDSRQKTKAPTGDQHEAPHVPFALYYATLVLYVKGAFGDSELLPSQIRVPILRGERVLSLLRAQIAKTLARVLREIGDLHIKH</sequence>
<proteinExistence type="predicted"/>
<evidence type="ECO:0000313" key="2">
    <source>
        <dbReference type="Proteomes" id="UP000532311"/>
    </source>
</evidence>
<accession>A0A8H5X8I8</accession>
<keyword evidence="1" id="KW-0479">Metal-binding</keyword>
<gene>
    <name evidence="1" type="ORF">FGLOB1_14828</name>
</gene>
<keyword evidence="2" id="KW-1185">Reference proteome</keyword>
<evidence type="ECO:0000313" key="1">
    <source>
        <dbReference type="EMBL" id="KAF5684889.1"/>
    </source>
</evidence>
<dbReference type="EMBL" id="JAAQPF010001526">
    <property type="protein sequence ID" value="KAF5684889.1"/>
    <property type="molecule type" value="Genomic_DNA"/>
</dbReference>
<name>A0A8H5X8I8_9HYPO</name>
<comment type="caution">
    <text evidence="1">The sequence shown here is derived from an EMBL/GenBank/DDBJ whole genome shotgun (WGS) entry which is preliminary data.</text>
</comment>
<protein>
    <submittedName>
        <fullName evidence="1">Zinc-finger double domain-containing protein</fullName>
    </submittedName>
</protein>
<keyword evidence="1" id="KW-0863">Zinc-finger</keyword>
<dbReference type="AlphaFoldDB" id="A0A8H5X8I8"/>